<accession>A0AAE0YX08</accession>
<feature type="coiled-coil region" evidence="8">
    <location>
        <begin position="733"/>
        <end position="760"/>
    </location>
</feature>
<dbReference type="GO" id="GO:0000055">
    <property type="term" value="P:ribosomal large subunit export from nucleus"/>
    <property type="evidence" value="ECO:0007669"/>
    <property type="project" value="InterPro"/>
</dbReference>
<keyword evidence="8" id="KW-0175">Coiled coil</keyword>
<protein>
    <recommendedName>
        <fullName evidence="11">Nuclear pore complex protein Nup88</fullName>
    </recommendedName>
</protein>
<evidence type="ECO:0000256" key="3">
    <source>
        <dbReference type="ARBA" id="ARBA00022816"/>
    </source>
</evidence>
<evidence type="ECO:0000256" key="2">
    <source>
        <dbReference type="ARBA" id="ARBA00022448"/>
    </source>
</evidence>
<keyword evidence="7" id="KW-0539">Nucleus</keyword>
<evidence type="ECO:0008006" key="11">
    <source>
        <dbReference type="Google" id="ProtNLM"/>
    </source>
</evidence>
<organism evidence="9 10">
    <name type="scientific">Elysia crispata</name>
    <name type="common">lettuce slug</name>
    <dbReference type="NCBI Taxonomy" id="231223"/>
    <lineage>
        <taxon>Eukaryota</taxon>
        <taxon>Metazoa</taxon>
        <taxon>Spiralia</taxon>
        <taxon>Lophotrochozoa</taxon>
        <taxon>Mollusca</taxon>
        <taxon>Gastropoda</taxon>
        <taxon>Heterobranchia</taxon>
        <taxon>Euthyneura</taxon>
        <taxon>Panpulmonata</taxon>
        <taxon>Sacoglossa</taxon>
        <taxon>Placobranchoidea</taxon>
        <taxon>Plakobranchidae</taxon>
        <taxon>Elysia</taxon>
    </lineage>
</organism>
<evidence type="ECO:0000313" key="9">
    <source>
        <dbReference type="EMBL" id="KAK3758226.1"/>
    </source>
</evidence>
<keyword evidence="5" id="KW-0811">Translocation</keyword>
<comment type="subcellular location">
    <subcellularLocation>
        <location evidence="1">Nucleus</location>
        <location evidence="1">Nuclear pore complex</location>
    </subcellularLocation>
</comment>
<evidence type="ECO:0000256" key="1">
    <source>
        <dbReference type="ARBA" id="ARBA00004567"/>
    </source>
</evidence>
<gene>
    <name evidence="9" type="ORF">RRG08_061073</name>
</gene>
<sequence>MAAAGDEFHDWRSLLNNHSISKYLRKQSESGASRHQSKEAKSLICIQSSDLFIWCASEGCILHCNLKALASVEENQNVQRESESVSPRSRSNLFGASDSSVQSCSFQKLFPVDVLSLEVESISINKSGSYILLYGSRVIRILELPRRWGKNAAFEGGKDAVTCKTVRVGDRMLTRSQSLRILQVSWHPGSKTNLHVAVLTSNNRFCVYSILESEHPFSTVLINAGDGSLDASPSKNFVGAALGDVAVAFDFSAPITLQGRQRVLTGSGGHGGRTVSPIQVWPVYCVRGNGAVMLVYSHLSSIRHVNLPVQGPLLMYPPADDNYGVDACSILCLPTPVPVLIISTCEGRLHHCVQLPGSDQDSSLLNDSVNSQCGERPASLGLYEPIPEPTLYVIETAVLELCLSVPQIDDSQETYDEFMCPVLLRKDGNSPDRFHCSHAAGVHSVALPWLDSVQQYFLEDNEDAALPEERECVVEHVLCTKPLYSCPTSPVLGLDVVTDLQLGATLVALSSDLEFTVLPIGLQYQVTNPSKSAGSASNSAETLTPFRQNTTREPFKKQLEQFLQKKSSIPILKPGANADLSQQEMFQLLSRVTSVLREEYIHKQDHARQELHTRISMLQQRKEHQLQDIQSLLDSRGLLRESATAISEKLEKCKEDHESLLRRLESCLSKVQRRIPVLSEAERQEMKELNVIKSNIDLYKQNIHQVRVKQEYQGRQIQRVGSGNSPSLHERQRSQIQEILKEEGSDIEELKNAVTRLNLTLS</sequence>
<dbReference type="GO" id="GO:0000056">
    <property type="term" value="P:ribosomal small subunit export from nucleus"/>
    <property type="evidence" value="ECO:0007669"/>
    <property type="project" value="InterPro"/>
</dbReference>
<dbReference type="PANTHER" id="PTHR13257">
    <property type="entry name" value="NUCLEOPORIN NUP84-RELATED"/>
    <property type="match status" value="1"/>
</dbReference>
<keyword evidence="3" id="KW-0509">mRNA transport</keyword>
<reference evidence="9" key="1">
    <citation type="journal article" date="2023" name="G3 (Bethesda)">
        <title>A reference genome for the long-term kleptoplast-retaining sea slug Elysia crispata morphotype clarki.</title>
        <authorList>
            <person name="Eastman K.E."/>
            <person name="Pendleton A.L."/>
            <person name="Shaikh M.A."/>
            <person name="Suttiyut T."/>
            <person name="Ogas R."/>
            <person name="Tomko P."/>
            <person name="Gavelis G."/>
            <person name="Widhalm J.R."/>
            <person name="Wisecaver J.H."/>
        </authorList>
    </citation>
    <scope>NUCLEOTIDE SEQUENCE</scope>
    <source>
        <strain evidence="9">ECLA1</strain>
    </source>
</reference>
<dbReference type="GO" id="GO:0005643">
    <property type="term" value="C:nuclear pore"/>
    <property type="evidence" value="ECO:0007669"/>
    <property type="project" value="UniProtKB-SubCell"/>
</dbReference>
<dbReference type="InterPro" id="IPR037700">
    <property type="entry name" value="NUP88/NUP82"/>
</dbReference>
<dbReference type="PANTHER" id="PTHR13257:SF0">
    <property type="entry name" value="NUCLEAR PORE COMPLEX PROTEIN NUP88"/>
    <property type="match status" value="1"/>
</dbReference>
<evidence type="ECO:0000256" key="7">
    <source>
        <dbReference type="ARBA" id="ARBA00023242"/>
    </source>
</evidence>
<keyword evidence="6" id="KW-0906">Nuclear pore complex</keyword>
<dbReference type="InterPro" id="IPR019321">
    <property type="entry name" value="Nucleoporin_Nup88"/>
</dbReference>
<evidence type="ECO:0000256" key="4">
    <source>
        <dbReference type="ARBA" id="ARBA00022927"/>
    </source>
</evidence>
<keyword evidence="2" id="KW-0813">Transport</keyword>
<evidence type="ECO:0000256" key="6">
    <source>
        <dbReference type="ARBA" id="ARBA00023132"/>
    </source>
</evidence>
<evidence type="ECO:0000256" key="5">
    <source>
        <dbReference type="ARBA" id="ARBA00023010"/>
    </source>
</evidence>
<dbReference type="Pfam" id="PF10168">
    <property type="entry name" value="Nup88"/>
    <property type="match status" value="1"/>
</dbReference>
<proteinExistence type="predicted"/>
<dbReference type="Proteomes" id="UP001283361">
    <property type="component" value="Unassembled WGS sequence"/>
</dbReference>
<dbReference type="GO" id="GO:0006406">
    <property type="term" value="P:mRNA export from nucleus"/>
    <property type="evidence" value="ECO:0007669"/>
    <property type="project" value="TreeGrafter"/>
</dbReference>
<evidence type="ECO:0000256" key="8">
    <source>
        <dbReference type="SAM" id="Coils"/>
    </source>
</evidence>
<comment type="caution">
    <text evidence="9">The sequence shown here is derived from an EMBL/GenBank/DDBJ whole genome shotgun (WGS) entry which is preliminary data.</text>
</comment>
<dbReference type="AlphaFoldDB" id="A0AAE0YX08"/>
<dbReference type="GO" id="GO:0017056">
    <property type="term" value="F:structural constituent of nuclear pore"/>
    <property type="evidence" value="ECO:0007669"/>
    <property type="project" value="InterPro"/>
</dbReference>
<name>A0AAE0YX08_9GAST</name>
<dbReference type="GO" id="GO:0006606">
    <property type="term" value="P:protein import into nucleus"/>
    <property type="evidence" value="ECO:0007669"/>
    <property type="project" value="TreeGrafter"/>
</dbReference>
<keyword evidence="4" id="KW-0653">Protein transport</keyword>
<keyword evidence="10" id="KW-1185">Reference proteome</keyword>
<evidence type="ECO:0000313" key="10">
    <source>
        <dbReference type="Proteomes" id="UP001283361"/>
    </source>
</evidence>
<dbReference type="EMBL" id="JAWDGP010005286">
    <property type="protein sequence ID" value="KAK3758226.1"/>
    <property type="molecule type" value="Genomic_DNA"/>
</dbReference>